<keyword evidence="3" id="KW-0645">Protease</keyword>
<comment type="caution">
    <text evidence="3">The sequence shown here is derived from an EMBL/GenBank/DDBJ whole genome shotgun (WGS) entry which is preliminary data.</text>
</comment>
<dbReference type="GO" id="GO:0009002">
    <property type="term" value="F:serine-type D-Ala-D-Ala carboxypeptidase activity"/>
    <property type="evidence" value="ECO:0007669"/>
    <property type="project" value="UniProtKB-EC"/>
</dbReference>
<dbReference type="InterPro" id="IPR050491">
    <property type="entry name" value="AmpC-like"/>
</dbReference>
<dbReference type="RefSeq" id="WP_182842454.1">
    <property type="nucleotide sequence ID" value="NZ_BAAALP010000027.1"/>
</dbReference>
<name>A0A7W3QJZ4_ACTNM</name>
<dbReference type="SUPFAM" id="SSF56601">
    <property type="entry name" value="beta-lactamase/transpeptidase-like"/>
    <property type="match status" value="1"/>
</dbReference>
<dbReference type="EMBL" id="JACJIA010000002">
    <property type="protein sequence ID" value="MBA8949964.1"/>
    <property type="molecule type" value="Genomic_DNA"/>
</dbReference>
<accession>A0A7W3QJZ4</accession>
<evidence type="ECO:0000313" key="3">
    <source>
        <dbReference type="EMBL" id="MBA8949964.1"/>
    </source>
</evidence>
<keyword evidence="1" id="KW-0732">Signal</keyword>
<dbReference type="EC" id="3.4.16.4" evidence="3"/>
<feature type="signal peptide" evidence="1">
    <location>
        <begin position="1"/>
        <end position="34"/>
    </location>
</feature>
<keyword evidence="4" id="KW-1185">Reference proteome</keyword>
<organism evidence="3 4">
    <name type="scientific">Actinomadura namibiensis</name>
    <dbReference type="NCBI Taxonomy" id="182080"/>
    <lineage>
        <taxon>Bacteria</taxon>
        <taxon>Bacillati</taxon>
        <taxon>Actinomycetota</taxon>
        <taxon>Actinomycetes</taxon>
        <taxon>Streptosporangiales</taxon>
        <taxon>Thermomonosporaceae</taxon>
        <taxon>Actinomadura</taxon>
    </lineage>
</organism>
<dbReference type="Gene3D" id="3.40.710.10">
    <property type="entry name" value="DD-peptidase/beta-lactamase superfamily"/>
    <property type="match status" value="1"/>
</dbReference>
<keyword evidence="3" id="KW-0121">Carboxypeptidase</keyword>
<keyword evidence="3" id="KW-0378">Hydrolase</keyword>
<evidence type="ECO:0000313" key="4">
    <source>
        <dbReference type="Proteomes" id="UP000572680"/>
    </source>
</evidence>
<dbReference type="AlphaFoldDB" id="A0A7W3QJZ4"/>
<dbReference type="InterPro" id="IPR012338">
    <property type="entry name" value="Beta-lactam/transpept-like"/>
</dbReference>
<feature type="chain" id="PRO_5030864374" evidence="1">
    <location>
        <begin position="35"/>
        <end position="400"/>
    </location>
</feature>
<evidence type="ECO:0000259" key="2">
    <source>
        <dbReference type="Pfam" id="PF00144"/>
    </source>
</evidence>
<dbReference type="PANTHER" id="PTHR46825">
    <property type="entry name" value="D-ALANYL-D-ALANINE-CARBOXYPEPTIDASE/ENDOPEPTIDASE AMPH"/>
    <property type="match status" value="1"/>
</dbReference>
<protein>
    <submittedName>
        <fullName evidence="3">D-alanyl-D-alanine carboxypeptidase</fullName>
        <ecNumber evidence="3">3.4.16.4</ecNumber>
    </submittedName>
</protein>
<proteinExistence type="predicted"/>
<feature type="domain" description="Beta-lactamase-related" evidence="2">
    <location>
        <begin position="43"/>
        <end position="363"/>
    </location>
</feature>
<dbReference type="Proteomes" id="UP000572680">
    <property type="component" value="Unassembled WGS sequence"/>
</dbReference>
<gene>
    <name evidence="3" type="ORF">HNR61_001577</name>
</gene>
<dbReference type="Pfam" id="PF00144">
    <property type="entry name" value="Beta-lactamase"/>
    <property type="match status" value="1"/>
</dbReference>
<dbReference type="PANTHER" id="PTHR46825:SF7">
    <property type="entry name" value="D-ALANYL-D-ALANINE CARBOXYPEPTIDASE"/>
    <property type="match status" value="1"/>
</dbReference>
<evidence type="ECO:0000256" key="1">
    <source>
        <dbReference type="SAM" id="SignalP"/>
    </source>
</evidence>
<dbReference type="InterPro" id="IPR001466">
    <property type="entry name" value="Beta-lactam-related"/>
</dbReference>
<sequence>MNEIPRTVRISRPVTVTALAAGLLAGAVAPGAAAAAGQDRPEVRKAVQAFVDAGFAGIHVRVNDQRGEWVGSAGVRKLGSAAKPPTNGLFRVGSTTKAFTATLVLQLVAEGRIGLDTPVADHLPQFELDRRITVRMLLQHTSGVYNYTGEIDAEGKPEPGLIMPGEDLVEKRLRSYRPEELVRFALSRPPRFEPGKRWSYSNTNSTLAQLLIEKITGRSYAEQMKRRILRPLALRHTVPPSTRTGIPGPHSHGYYRYQDATGRWKVVDVTRQNPTYLGAAGGMISSSKDLHTFFSALNGGRLLPSRLLTEMRKPHPGSGALSYGLGVSVQDLGPGCGTVLHHNGSALAGYGSIMYSTPDGKRTLTGSITMGDAAIDPSQAFPKLQEKLLKEVFCGGRATS</sequence>
<reference evidence="3 4" key="1">
    <citation type="submission" date="2020-08" db="EMBL/GenBank/DDBJ databases">
        <title>Genomic Encyclopedia of Type Strains, Phase IV (KMG-IV): sequencing the most valuable type-strain genomes for metagenomic binning, comparative biology and taxonomic classification.</title>
        <authorList>
            <person name="Goeker M."/>
        </authorList>
    </citation>
    <scope>NUCLEOTIDE SEQUENCE [LARGE SCALE GENOMIC DNA]</scope>
    <source>
        <strain evidence="3 4">DSM 44197</strain>
    </source>
</reference>